<keyword evidence="3" id="KW-1185">Reference proteome</keyword>
<name>A0A6N6MEA2_9HYPH</name>
<protein>
    <recommendedName>
        <fullName evidence="4">Replication protein</fullName>
    </recommendedName>
</protein>
<dbReference type="EMBL" id="VZZJ01000050">
    <property type="protein sequence ID" value="KAB1068551.1"/>
    <property type="molecule type" value="Genomic_DNA"/>
</dbReference>
<feature type="compositionally biased region" description="Polar residues" evidence="1">
    <location>
        <begin position="32"/>
        <end position="42"/>
    </location>
</feature>
<evidence type="ECO:0000313" key="2">
    <source>
        <dbReference type="EMBL" id="KAB1068551.1"/>
    </source>
</evidence>
<evidence type="ECO:0000256" key="1">
    <source>
        <dbReference type="SAM" id="MobiDB-lite"/>
    </source>
</evidence>
<comment type="caution">
    <text evidence="2">The sequence shown here is derived from an EMBL/GenBank/DDBJ whole genome shotgun (WGS) entry which is preliminary data.</text>
</comment>
<gene>
    <name evidence="2" type="ORF">F6X51_26685</name>
</gene>
<feature type="region of interest" description="Disordered" evidence="1">
    <location>
        <begin position="30"/>
        <end position="49"/>
    </location>
</feature>
<dbReference type="RefSeq" id="WP_210250349.1">
    <property type="nucleotide sequence ID" value="NZ_VZZJ01000050.1"/>
</dbReference>
<accession>A0A6N6MEA2</accession>
<dbReference type="AlphaFoldDB" id="A0A6N6MEA2"/>
<proteinExistence type="predicted"/>
<dbReference type="Proteomes" id="UP000441523">
    <property type="component" value="Unassembled WGS sequence"/>
</dbReference>
<sequence length="302" mass="33242">MLIIRKIPSVSAQAEAHQYCAPVSVSLADLPTPTNDNATSSDVQKKRRAPRRVSLLADRQFLNEYKALRGIAPVQAGVSGIVGRSYAPTHSLPAFMTKAPRPWSSATDETKAHFGLEALQALGSVVAFTVWASQKISDRAYATGAPLPWLRKRVAEALNNALGPIEWLASIEEEWKDGTPRLHFHGALILDNPSRRRLVRARQALRCALGSWAGEAMKRQVKLKLDPDCGWASYLGKRTWLALPGIRDRFACARPGSPWRLSFDGPVLTMTNGIRALAKELHQQAREAVQEARQRATATESP</sequence>
<reference evidence="2 3" key="1">
    <citation type="submission" date="2019-09" db="EMBL/GenBank/DDBJ databases">
        <title>YIM 132548 draft genome.</title>
        <authorList>
            <person name="Jiang L."/>
        </authorList>
    </citation>
    <scope>NUCLEOTIDE SEQUENCE [LARGE SCALE GENOMIC DNA]</scope>
    <source>
        <strain evidence="2 3">YIM 132548</strain>
    </source>
</reference>
<evidence type="ECO:0008006" key="4">
    <source>
        <dbReference type="Google" id="ProtNLM"/>
    </source>
</evidence>
<evidence type="ECO:0000313" key="3">
    <source>
        <dbReference type="Proteomes" id="UP000441523"/>
    </source>
</evidence>
<organism evidence="2 3">
    <name type="scientific">Methylobacterium planeticum</name>
    <dbReference type="NCBI Taxonomy" id="2615211"/>
    <lineage>
        <taxon>Bacteria</taxon>
        <taxon>Pseudomonadati</taxon>
        <taxon>Pseudomonadota</taxon>
        <taxon>Alphaproteobacteria</taxon>
        <taxon>Hyphomicrobiales</taxon>
        <taxon>Methylobacteriaceae</taxon>
        <taxon>Methylobacterium</taxon>
    </lineage>
</organism>